<dbReference type="NCBIfam" id="TIGR01549">
    <property type="entry name" value="HAD-SF-IA-v1"/>
    <property type="match status" value="1"/>
</dbReference>
<dbReference type="EC" id="3.1.3.18" evidence="1"/>
<dbReference type="SFLD" id="SFLDS00003">
    <property type="entry name" value="Haloacid_Dehalogenase"/>
    <property type="match status" value="1"/>
</dbReference>
<protein>
    <submittedName>
        <fullName evidence="1">Phosphoglycolate phosphatase</fullName>
        <ecNumber evidence="1">3.1.3.18</ecNumber>
    </submittedName>
</protein>
<reference evidence="1" key="1">
    <citation type="submission" date="2018-06" db="EMBL/GenBank/DDBJ databases">
        <authorList>
            <person name="Zhirakovskaya E."/>
        </authorList>
    </citation>
    <scope>NUCLEOTIDE SEQUENCE</scope>
</reference>
<dbReference type="Pfam" id="PF13419">
    <property type="entry name" value="HAD_2"/>
    <property type="match status" value="1"/>
</dbReference>
<dbReference type="GO" id="GO:0006281">
    <property type="term" value="P:DNA repair"/>
    <property type="evidence" value="ECO:0007669"/>
    <property type="project" value="TreeGrafter"/>
</dbReference>
<dbReference type="SUPFAM" id="SSF56784">
    <property type="entry name" value="HAD-like"/>
    <property type="match status" value="1"/>
</dbReference>
<sequence>MKRFDVDVIVFDLDGTLIDSRLDIANSLNWALGRLGYASLPIEEIETYVGNGITPLIKRTAHSAGAPGDEEEMLNLFKERYFERLLENTRLFDTVSETINGFIGKYKMAVVSNKSERFTKKIVEGIGLYDAVGDTVYGGDTLPVKKPDPSALFEIADKYGAPTARMVMVGDSAVDMQTAKNAGAVCVGVTYGFRPVDEIREAGADMLIDRFEQLKEIIV</sequence>
<accession>A0A3B1C975</accession>
<name>A0A3B1C975_9ZZZZ</name>
<dbReference type="GO" id="GO:0008967">
    <property type="term" value="F:phosphoglycolate phosphatase activity"/>
    <property type="evidence" value="ECO:0007669"/>
    <property type="project" value="UniProtKB-EC"/>
</dbReference>
<proteinExistence type="predicted"/>
<dbReference type="InterPro" id="IPR023198">
    <property type="entry name" value="PGP-like_dom2"/>
</dbReference>
<dbReference type="InterPro" id="IPR023214">
    <property type="entry name" value="HAD_sf"/>
</dbReference>
<evidence type="ECO:0000313" key="1">
    <source>
        <dbReference type="EMBL" id="VAX20514.1"/>
    </source>
</evidence>
<dbReference type="AlphaFoldDB" id="A0A3B1C975"/>
<dbReference type="Gene3D" id="3.40.50.1000">
    <property type="entry name" value="HAD superfamily/HAD-like"/>
    <property type="match status" value="1"/>
</dbReference>
<dbReference type="PANTHER" id="PTHR43434:SF1">
    <property type="entry name" value="PHOSPHOGLYCOLATE PHOSPHATASE"/>
    <property type="match status" value="1"/>
</dbReference>
<dbReference type="InterPro" id="IPR050155">
    <property type="entry name" value="HAD-like_hydrolase_sf"/>
</dbReference>
<dbReference type="EMBL" id="UOGA01000179">
    <property type="protein sequence ID" value="VAX20514.1"/>
    <property type="molecule type" value="Genomic_DNA"/>
</dbReference>
<keyword evidence="1" id="KW-0378">Hydrolase</keyword>
<dbReference type="PANTHER" id="PTHR43434">
    <property type="entry name" value="PHOSPHOGLYCOLATE PHOSPHATASE"/>
    <property type="match status" value="1"/>
</dbReference>
<dbReference type="SFLD" id="SFLDG01129">
    <property type="entry name" value="C1.5:_HAD__Beta-PGM__Phosphata"/>
    <property type="match status" value="1"/>
</dbReference>
<dbReference type="InterPro" id="IPR036412">
    <property type="entry name" value="HAD-like_sf"/>
</dbReference>
<dbReference type="Gene3D" id="1.10.150.240">
    <property type="entry name" value="Putative phosphatase, domain 2"/>
    <property type="match status" value="1"/>
</dbReference>
<dbReference type="InterPro" id="IPR041492">
    <property type="entry name" value="HAD_2"/>
</dbReference>
<dbReference type="GO" id="GO:0005829">
    <property type="term" value="C:cytosol"/>
    <property type="evidence" value="ECO:0007669"/>
    <property type="project" value="TreeGrafter"/>
</dbReference>
<gene>
    <name evidence="1" type="ORF">MNBD_NITROSPINAE04-478</name>
</gene>
<organism evidence="1">
    <name type="scientific">hydrothermal vent metagenome</name>
    <dbReference type="NCBI Taxonomy" id="652676"/>
    <lineage>
        <taxon>unclassified sequences</taxon>
        <taxon>metagenomes</taxon>
        <taxon>ecological metagenomes</taxon>
    </lineage>
</organism>
<dbReference type="InterPro" id="IPR006439">
    <property type="entry name" value="HAD-SF_hydro_IA"/>
</dbReference>